<dbReference type="EMBL" id="RCMI01000168">
    <property type="protein sequence ID" value="KAG2928578.1"/>
    <property type="molecule type" value="Genomic_DNA"/>
</dbReference>
<dbReference type="Proteomes" id="UP000774804">
    <property type="component" value="Unassembled WGS sequence"/>
</dbReference>
<protein>
    <submittedName>
        <fullName evidence="4">Uncharacterized protein</fullName>
    </submittedName>
</protein>
<dbReference type="EMBL" id="RCMK01000183">
    <property type="protein sequence ID" value="KAG2945409.1"/>
    <property type="molecule type" value="Genomic_DNA"/>
</dbReference>
<feature type="compositionally biased region" description="Basic residues" evidence="1">
    <location>
        <begin position="109"/>
        <end position="129"/>
    </location>
</feature>
<dbReference type="EMBL" id="RCMG01000192">
    <property type="protein sequence ID" value="KAG2860163.1"/>
    <property type="molecule type" value="Genomic_DNA"/>
</dbReference>
<reference evidence="4" key="1">
    <citation type="submission" date="2018-10" db="EMBL/GenBank/DDBJ databases">
        <title>Effector identification in a new, highly contiguous assembly of the strawberry crown rot pathogen Phytophthora cactorum.</title>
        <authorList>
            <person name="Armitage A.D."/>
            <person name="Nellist C.F."/>
            <person name="Bates H."/>
            <person name="Vickerstaff R.J."/>
            <person name="Harrison R.J."/>
        </authorList>
    </citation>
    <scope>NUCLEOTIDE SEQUENCE</scope>
    <source>
        <strain evidence="2">15-7</strain>
        <strain evidence="3">4032</strain>
        <strain evidence="4">4040</strain>
        <strain evidence="5">P415</strain>
    </source>
</reference>
<evidence type="ECO:0000256" key="1">
    <source>
        <dbReference type="SAM" id="MobiDB-lite"/>
    </source>
</evidence>
<name>A0A8T1E015_9STRA</name>
<evidence type="ECO:0000313" key="2">
    <source>
        <dbReference type="EMBL" id="KAG2860163.1"/>
    </source>
</evidence>
<evidence type="ECO:0000313" key="4">
    <source>
        <dbReference type="EMBL" id="KAG2945409.1"/>
    </source>
</evidence>
<sequence length="129" mass="14415">MDPFICSTCGARVVPPPLQPDGLGLQLRRCACCEVLLACDAFATGAARTGARRCTACASGPECRSFWHRAPPSAPQPQLDERRARADLVATTMGPPPLPVIPHHAERERRRRRRRRDPLKPRHLKKRHN</sequence>
<organism evidence="4 6">
    <name type="scientific">Phytophthora cactorum</name>
    <dbReference type="NCBI Taxonomy" id="29920"/>
    <lineage>
        <taxon>Eukaryota</taxon>
        <taxon>Sar</taxon>
        <taxon>Stramenopiles</taxon>
        <taxon>Oomycota</taxon>
        <taxon>Peronosporomycetes</taxon>
        <taxon>Peronosporales</taxon>
        <taxon>Peronosporaceae</taxon>
        <taxon>Phytophthora</taxon>
    </lineage>
</organism>
<evidence type="ECO:0000313" key="5">
    <source>
        <dbReference type="EMBL" id="KAG2987498.1"/>
    </source>
</evidence>
<comment type="caution">
    <text evidence="4">The sequence shown here is derived from an EMBL/GenBank/DDBJ whole genome shotgun (WGS) entry which is preliminary data.</text>
</comment>
<accession>A0A8T1E015</accession>
<dbReference type="EMBL" id="RCML01000170">
    <property type="protein sequence ID" value="KAG2987498.1"/>
    <property type="molecule type" value="Genomic_DNA"/>
</dbReference>
<dbReference type="AlphaFoldDB" id="A0A8T1E015"/>
<evidence type="ECO:0000313" key="6">
    <source>
        <dbReference type="Proteomes" id="UP000736787"/>
    </source>
</evidence>
<proteinExistence type="predicted"/>
<dbReference type="Proteomes" id="UP000736787">
    <property type="component" value="Unassembled WGS sequence"/>
</dbReference>
<feature type="region of interest" description="Disordered" evidence="1">
    <location>
        <begin position="68"/>
        <end position="129"/>
    </location>
</feature>
<evidence type="ECO:0000313" key="3">
    <source>
        <dbReference type="EMBL" id="KAG2928578.1"/>
    </source>
</evidence>
<dbReference type="Proteomes" id="UP000735874">
    <property type="component" value="Unassembled WGS sequence"/>
</dbReference>
<gene>
    <name evidence="2" type="ORF">PC113_g8308</name>
    <name evidence="3" type="ORF">PC115_g7175</name>
    <name evidence="4" type="ORF">PC117_g8476</name>
    <name evidence="5" type="ORF">PC118_g7253</name>
</gene>
<dbReference type="Proteomes" id="UP000697107">
    <property type="component" value="Unassembled WGS sequence"/>
</dbReference>